<organism evidence="2 3">
    <name type="scientific">Cylindrotheca closterium</name>
    <dbReference type="NCBI Taxonomy" id="2856"/>
    <lineage>
        <taxon>Eukaryota</taxon>
        <taxon>Sar</taxon>
        <taxon>Stramenopiles</taxon>
        <taxon>Ochrophyta</taxon>
        <taxon>Bacillariophyta</taxon>
        <taxon>Bacillariophyceae</taxon>
        <taxon>Bacillariophycidae</taxon>
        <taxon>Bacillariales</taxon>
        <taxon>Bacillariaceae</taxon>
        <taxon>Cylindrotheca</taxon>
    </lineage>
</organism>
<feature type="region of interest" description="Disordered" evidence="1">
    <location>
        <begin position="59"/>
        <end position="109"/>
    </location>
</feature>
<accession>A0AAD2G8Z4</accession>
<comment type="caution">
    <text evidence="2">The sequence shown here is derived from an EMBL/GenBank/DDBJ whole genome shotgun (WGS) entry which is preliminary data.</text>
</comment>
<sequence>MRAWNNGKKSWTQYHVNLRHDFSKLNQEKLELTNFSNGLLEKEAKADAILMKEKADLEHSPEPIPPFLVSMNPSPVASTSSFTSAQPISSLKPPPVASQKPHSKHNRKA</sequence>
<dbReference type="AlphaFoldDB" id="A0AAD2G8Z4"/>
<dbReference type="EMBL" id="CAKOGP040002255">
    <property type="protein sequence ID" value="CAJ1966095.1"/>
    <property type="molecule type" value="Genomic_DNA"/>
</dbReference>
<name>A0AAD2G8Z4_9STRA</name>
<reference evidence="2" key="1">
    <citation type="submission" date="2023-08" db="EMBL/GenBank/DDBJ databases">
        <authorList>
            <person name="Audoor S."/>
            <person name="Bilcke G."/>
        </authorList>
    </citation>
    <scope>NUCLEOTIDE SEQUENCE</scope>
</reference>
<evidence type="ECO:0000313" key="3">
    <source>
        <dbReference type="Proteomes" id="UP001295423"/>
    </source>
</evidence>
<proteinExistence type="predicted"/>
<protein>
    <submittedName>
        <fullName evidence="2">Uncharacterized protein</fullName>
    </submittedName>
</protein>
<keyword evidence="3" id="KW-1185">Reference proteome</keyword>
<dbReference type="Proteomes" id="UP001295423">
    <property type="component" value="Unassembled WGS sequence"/>
</dbReference>
<feature type="compositionally biased region" description="Polar residues" evidence="1">
    <location>
        <begin position="71"/>
        <end position="89"/>
    </location>
</feature>
<evidence type="ECO:0000313" key="2">
    <source>
        <dbReference type="EMBL" id="CAJ1966095.1"/>
    </source>
</evidence>
<gene>
    <name evidence="2" type="ORF">CYCCA115_LOCUS21678</name>
</gene>
<evidence type="ECO:0000256" key="1">
    <source>
        <dbReference type="SAM" id="MobiDB-lite"/>
    </source>
</evidence>